<reference evidence="2" key="1">
    <citation type="submission" date="2020-05" db="EMBL/GenBank/DDBJ databases">
        <authorList>
            <person name="Chiriac C."/>
            <person name="Salcher M."/>
            <person name="Ghai R."/>
            <person name="Kavagutti S V."/>
        </authorList>
    </citation>
    <scope>NUCLEOTIDE SEQUENCE</scope>
</reference>
<organism evidence="2">
    <name type="scientific">freshwater metagenome</name>
    <dbReference type="NCBI Taxonomy" id="449393"/>
    <lineage>
        <taxon>unclassified sequences</taxon>
        <taxon>metagenomes</taxon>
        <taxon>ecological metagenomes</taxon>
    </lineage>
</organism>
<name>A0A6J7D3I4_9ZZZZ</name>
<dbReference type="EMBL" id="CAEZYH010000018">
    <property type="protein sequence ID" value="CAB4715307.1"/>
    <property type="molecule type" value="Genomic_DNA"/>
</dbReference>
<evidence type="ECO:0000313" key="2">
    <source>
        <dbReference type="EMBL" id="CAB4864721.1"/>
    </source>
</evidence>
<dbReference type="EMBL" id="CAFBLJ010000025">
    <property type="protein sequence ID" value="CAB4864721.1"/>
    <property type="molecule type" value="Genomic_DNA"/>
</dbReference>
<accession>A0A6J7D3I4</accession>
<dbReference type="AlphaFoldDB" id="A0A6J7D3I4"/>
<protein>
    <submittedName>
        <fullName evidence="2">Unannotated protein</fullName>
    </submittedName>
</protein>
<sequence>MTTRKIAVEELETREIFQVDPLDTFCIYKDSDLSEEVMSLIQNSHYHMEVASSSQTDEAAFRNIPTTDLSADEFISLLIESGFHLEERADNQTECSYFVRKGKQIGIAIGAVGPGGGLIFWVNEDTENDLIALEVAPSGWHFGNESDPTIVWGTSDEFTFPKMKKAVGSGLRNCEVIDESDFLCPALLQIDLVSIGDFDDWHLPSVDELQLIYENLHSLGLGNLTGEQYWSSTPVFSPFVYSIIFSDGEQMMSNVQMAFSVRPIRQIRRD</sequence>
<gene>
    <name evidence="1" type="ORF">UFOPK2658_00654</name>
    <name evidence="2" type="ORF">UFOPK3304_00661</name>
</gene>
<proteinExistence type="predicted"/>
<evidence type="ECO:0000313" key="1">
    <source>
        <dbReference type="EMBL" id="CAB4715307.1"/>
    </source>
</evidence>